<evidence type="ECO:0000259" key="1">
    <source>
        <dbReference type="Pfam" id="PF01863"/>
    </source>
</evidence>
<evidence type="ECO:0000313" key="3">
    <source>
        <dbReference type="Proteomes" id="UP001595528"/>
    </source>
</evidence>
<dbReference type="CDD" id="cd07344">
    <property type="entry name" value="M48_yhfN_like"/>
    <property type="match status" value="1"/>
</dbReference>
<evidence type="ECO:0000313" key="2">
    <source>
        <dbReference type="EMBL" id="MFC3230877.1"/>
    </source>
</evidence>
<protein>
    <submittedName>
        <fullName evidence="2">M48 family metallopeptidase</fullName>
    </submittedName>
</protein>
<proteinExistence type="predicted"/>
<dbReference type="InterPro" id="IPR002725">
    <property type="entry name" value="YgjP-like_metallopeptidase"/>
</dbReference>
<keyword evidence="3" id="KW-1185">Reference proteome</keyword>
<dbReference type="RefSeq" id="WP_379906339.1">
    <property type="nucleotide sequence ID" value="NZ_JBHRTR010000050.1"/>
</dbReference>
<dbReference type="PANTHER" id="PTHR30399">
    <property type="entry name" value="UNCHARACTERIZED PROTEIN YGJP"/>
    <property type="match status" value="1"/>
</dbReference>
<gene>
    <name evidence="2" type="ORF">ACFOGJ_26770</name>
</gene>
<organism evidence="2 3">
    <name type="scientific">Marinibaculum pumilum</name>
    <dbReference type="NCBI Taxonomy" id="1766165"/>
    <lineage>
        <taxon>Bacteria</taxon>
        <taxon>Pseudomonadati</taxon>
        <taxon>Pseudomonadota</taxon>
        <taxon>Alphaproteobacteria</taxon>
        <taxon>Rhodospirillales</taxon>
        <taxon>Rhodospirillaceae</taxon>
        <taxon>Marinibaculum</taxon>
    </lineage>
</organism>
<dbReference type="Proteomes" id="UP001595528">
    <property type="component" value="Unassembled WGS sequence"/>
</dbReference>
<dbReference type="EMBL" id="JBHRTR010000050">
    <property type="protein sequence ID" value="MFC3230877.1"/>
    <property type="molecule type" value="Genomic_DNA"/>
</dbReference>
<name>A0ABV7L8A0_9PROT</name>
<accession>A0ABV7L8A0</accession>
<dbReference type="PANTHER" id="PTHR30399:SF1">
    <property type="entry name" value="UTP PYROPHOSPHATASE"/>
    <property type="match status" value="1"/>
</dbReference>
<sequence>MNDRVAVTLPCGTAMRLPLVCRRNPRARRAQLRVDSARRHVALTLPPGFRQAQAEIFLQRHAGWLASQIAALPPARPFRDGVELAYRGEPVRIRHDPALRGTVLLGDGELVVGGAAEFVPRRLSDWLRGQARAELSRIAMDLAAGIDRRPRRVAVRELHSRWGSCAPNGNLSFAWRLILAPPEVLTYVAAHEVAHLRHANHGPAFWALVREMMPATDVARRWLRENGSRLFAYGAEAA</sequence>
<dbReference type="InterPro" id="IPR053136">
    <property type="entry name" value="UTP_pyrophosphatase-like"/>
</dbReference>
<dbReference type="Gene3D" id="3.30.2010.10">
    <property type="entry name" value="Metalloproteases ('zincins'), catalytic domain"/>
    <property type="match status" value="1"/>
</dbReference>
<comment type="caution">
    <text evidence="2">The sequence shown here is derived from an EMBL/GenBank/DDBJ whole genome shotgun (WGS) entry which is preliminary data.</text>
</comment>
<dbReference type="Pfam" id="PF01863">
    <property type="entry name" value="YgjP-like"/>
    <property type="match status" value="1"/>
</dbReference>
<reference evidence="3" key="1">
    <citation type="journal article" date="2019" name="Int. J. Syst. Evol. Microbiol.">
        <title>The Global Catalogue of Microorganisms (GCM) 10K type strain sequencing project: providing services to taxonomists for standard genome sequencing and annotation.</title>
        <authorList>
            <consortium name="The Broad Institute Genomics Platform"/>
            <consortium name="The Broad Institute Genome Sequencing Center for Infectious Disease"/>
            <person name="Wu L."/>
            <person name="Ma J."/>
        </authorList>
    </citation>
    <scope>NUCLEOTIDE SEQUENCE [LARGE SCALE GENOMIC DNA]</scope>
    <source>
        <strain evidence="3">KCTC 42964</strain>
    </source>
</reference>
<feature type="domain" description="YgjP-like metallopeptidase" evidence="1">
    <location>
        <begin position="29"/>
        <end position="225"/>
    </location>
</feature>